<name>A0A7I8L1S8_SPIIN</name>
<keyword evidence="3 5" id="KW-1133">Transmembrane helix</keyword>
<accession>A0A7I8L1S8</accession>
<feature type="transmembrane region" description="Helical" evidence="5">
    <location>
        <begin position="29"/>
        <end position="50"/>
    </location>
</feature>
<evidence type="ECO:0000256" key="2">
    <source>
        <dbReference type="ARBA" id="ARBA00022692"/>
    </source>
</evidence>
<evidence type="ECO:0000256" key="1">
    <source>
        <dbReference type="ARBA" id="ARBA00004141"/>
    </source>
</evidence>
<comment type="subcellular location">
    <subcellularLocation>
        <location evidence="1">Membrane</location>
        <topology evidence="1">Multi-pass membrane protein</topology>
    </subcellularLocation>
</comment>
<evidence type="ECO:0000256" key="4">
    <source>
        <dbReference type="ARBA" id="ARBA00023136"/>
    </source>
</evidence>
<feature type="transmembrane region" description="Helical" evidence="5">
    <location>
        <begin position="6"/>
        <end position="22"/>
    </location>
</feature>
<evidence type="ECO:0000256" key="5">
    <source>
        <dbReference type="SAM" id="Phobius"/>
    </source>
</evidence>
<dbReference type="GO" id="GO:0016020">
    <property type="term" value="C:membrane"/>
    <property type="evidence" value="ECO:0007669"/>
    <property type="project" value="UniProtKB-SubCell"/>
</dbReference>
<evidence type="ECO:0000313" key="7">
    <source>
        <dbReference type="Proteomes" id="UP000663760"/>
    </source>
</evidence>
<keyword evidence="4 5" id="KW-0472">Membrane</keyword>
<dbReference type="Gene3D" id="1.10.287.3510">
    <property type="match status" value="1"/>
</dbReference>
<dbReference type="InterPro" id="IPR039428">
    <property type="entry name" value="NUOK/Mnh_C1-like"/>
</dbReference>
<dbReference type="Pfam" id="PF00420">
    <property type="entry name" value="Oxidored_q2"/>
    <property type="match status" value="1"/>
</dbReference>
<keyword evidence="7" id="KW-1185">Reference proteome</keyword>
<evidence type="ECO:0000256" key="3">
    <source>
        <dbReference type="ARBA" id="ARBA00022989"/>
    </source>
</evidence>
<dbReference type="Proteomes" id="UP000663760">
    <property type="component" value="Chromosome 10"/>
</dbReference>
<sequence>MMLEHVVFSSVNLFSIIIYGLITRNTFSIFVIVISVAEAAIVLAIVLLIYHTRMNMYELIKFSE</sequence>
<gene>
    <name evidence="6" type="ORF">SI8410_10014608</name>
</gene>
<reference evidence="6" key="1">
    <citation type="submission" date="2020-02" db="EMBL/GenBank/DDBJ databases">
        <authorList>
            <person name="Scholz U."/>
            <person name="Mascher M."/>
            <person name="Fiebig A."/>
        </authorList>
    </citation>
    <scope>NUCLEOTIDE SEQUENCE</scope>
</reference>
<keyword evidence="2 5" id="KW-0812">Transmembrane</keyword>
<dbReference type="AlphaFoldDB" id="A0A7I8L1S8"/>
<proteinExistence type="predicted"/>
<evidence type="ECO:0000313" key="6">
    <source>
        <dbReference type="EMBL" id="CAA7403930.1"/>
    </source>
</evidence>
<dbReference type="EMBL" id="LR746273">
    <property type="protein sequence ID" value="CAA7403930.1"/>
    <property type="molecule type" value="Genomic_DNA"/>
</dbReference>
<organism evidence="6 7">
    <name type="scientific">Spirodela intermedia</name>
    <name type="common">Intermediate duckweed</name>
    <dbReference type="NCBI Taxonomy" id="51605"/>
    <lineage>
        <taxon>Eukaryota</taxon>
        <taxon>Viridiplantae</taxon>
        <taxon>Streptophyta</taxon>
        <taxon>Embryophyta</taxon>
        <taxon>Tracheophyta</taxon>
        <taxon>Spermatophyta</taxon>
        <taxon>Magnoliopsida</taxon>
        <taxon>Liliopsida</taxon>
        <taxon>Araceae</taxon>
        <taxon>Lemnoideae</taxon>
        <taxon>Spirodela</taxon>
    </lineage>
</organism>
<protein>
    <submittedName>
        <fullName evidence="6">Uncharacterized protein</fullName>
    </submittedName>
</protein>